<comment type="caution">
    <text evidence="2">The sequence shown here is derived from an EMBL/GenBank/DDBJ whole genome shotgun (WGS) entry which is preliminary data.</text>
</comment>
<dbReference type="PANTHER" id="PTHR30093">
    <property type="entry name" value="GENERAL SECRETION PATHWAY PROTEIN G"/>
    <property type="match status" value="1"/>
</dbReference>
<organism evidence="2 3">
    <name type="scientific">Thiohalobacter thiocyanaticus</name>
    <dbReference type="NCBI Taxonomy" id="585455"/>
    <lineage>
        <taxon>Bacteria</taxon>
        <taxon>Pseudomonadati</taxon>
        <taxon>Pseudomonadota</taxon>
        <taxon>Gammaproteobacteria</taxon>
        <taxon>Thiohalobacterales</taxon>
        <taxon>Thiohalobacteraceae</taxon>
        <taxon>Thiohalobacter</taxon>
    </lineage>
</organism>
<evidence type="ECO:0000313" key="2">
    <source>
        <dbReference type="EMBL" id="RRQ23042.1"/>
    </source>
</evidence>
<reference evidence="2 3" key="1">
    <citation type="journal article" date="2010" name="Int. J. Syst. Evol. Microbiol.">
        <title>Thiohalobacter thiocyanaticus gen. nov., sp. nov., a moderately halophilic, sulfur-oxidizing gammaproteobacterium from hypersaline lakes, that utilizes thiocyanate.</title>
        <authorList>
            <person name="Sorokin D.Y."/>
            <person name="Kovaleva O.L."/>
            <person name="Tourova T.P."/>
            <person name="Muyzer G."/>
        </authorList>
    </citation>
    <scope>NUCLEOTIDE SEQUENCE [LARGE SCALE GENOMIC DNA]</scope>
    <source>
        <strain evidence="2 3">Hrh1</strain>
    </source>
</reference>
<dbReference type="EMBL" id="QZMU01000001">
    <property type="protein sequence ID" value="RRQ23042.1"/>
    <property type="molecule type" value="Genomic_DNA"/>
</dbReference>
<sequence length="135" mass="14650">MRKHYHSGFTLIELMIVVAIIGILAAIAYPAYQDQMRKARRSDAHAALTQAAALQERIYMDTNSYSNDIDDIGGNTSPEGYYTIAVTNPSCSSTVGATTYYSCFVLTATPNVADPDCPTVTLDEKGIKGPSTDCW</sequence>
<dbReference type="SUPFAM" id="SSF54523">
    <property type="entry name" value="Pili subunits"/>
    <property type="match status" value="1"/>
</dbReference>
<evidence type="ECO:0000313" key="3">
    <source>
        <dbReference type="Proteomes" id="UP000287798"/>
    </source>
</evidence>
<dbReference type="GO" id="GO:0043683">
    <property type="term" value="P:type IV pilus assembly"/>
    <property type="evidence" value="ECO:0007669"/>
    <property type="project" value="InterPro"/>
</dbReference>
<dbReference type="OrthoDB" id="5296638at2"/>
<dbReference type="Pfam" id="PF07963">
    <property type="entry name" value="N_methyl"/>
    <property type="match status" value="1"/>
</dbReference>
<protein>
    <submittedName>
        <fullName evidence="2">Prepilin-type N-terminal cleavage/methylation domain-containing protein</fullName>
    </submittedName>
</protein>
<dbReference type="AlphaFoldDB" id="A0A426QMR1"/>
<dbReference type="InterPro" id="IPR031982">
    <property type="entry name" value="PilE-like"/>
</dbReference>
<dbReference type="InterPro" id="IPR012902">
    <property type="entry name" value="N_methyl_site"/>
</dbReference>
<proteinExistence type="predicted"/>
<dbReference type="PANTHER" id="PTHR30093:SF47">
    <property type="entry name" value="TYPE IV PILUS NON-CORE MINOR PILIN PILE"/>
    <property type="match status" value="1"/>
</dbReference>
<feature type="transmembrane region" description="Helical" evidence="1">
    <location>
        <begin position="12"/>
        <end position="32"/>
    </location>
</feature>
<gene>
    <name evidence="2" type="ORF">D6C00_04790</name>
</gene>
<dbReference type="NCBIfam" id="TIGR02532">
    <property type="entry name" value="IV_pilin_GFxxxE"/>
    <property type="match status" value="1"/>
</dbReference>
<keyword evidence="1" id="KW-1133">Transmembrane helix</keyword>
<evidence type="ECO:0000256" key="1">
    <source>
        <dbReference type="SAM" id="Phobius"/>
    </source>
</evidence>
<dbReference type="Proteomes" id="UP000287798">
    <property type="component" value="Unassembled WGS sequence"/>
</dbReference>
<dbReference type="PROSITE" id="PS00409">
    <property type="entry name" value="PROKAR_NTER_METHYL"/>
    <property type="match status" value="1"/>
</dbReference>
<dbReference type="Gene3D" id="3.30.700.10">
    <property type="entry name" value="Glycoprotein, Type 4 Pilin"/>
    <property type="match status" value="1"/>
</dbReference>
<name>A0A426QMR1_9GAMM</name>
<keyword evidence="1" id="KW-0472">Membrane</keyword>
<dbReference type="Pfam" id="PF16732">
    <property type="entry name" value="ComP_DUS"/>
    <property type="match status" value="1"/>
</dbReference>
<accession>A0A426QMR1</accession>
<keyword evidence="3" id="KW-1185">Reference proteome</keyword>
<dbReference type="InterPro" id="IPR045584">
    <property type="entry name" value="Pilin-like"/>
</dbReference>
<keyword evidence="1" id="KW-0812">Transmembrane</keyword>